<reference evidence="5 6" key="1">
    <citation type="submission" date="2020-01" db="EMBL/GenBank/DDBJ databases">
        <title>Spongiivirga citrea KCTC 32990T.</title>
        <authorList>
            <person name="Wang G."/>
        </authorList>
    </citation>
    <scope>NUCLEOTIDE SEQUENCE [LARGE SCALE GENOMIC DNA]</scope>
    <source>
        <strain evidence="5 6">KCTC 32990</strain>
    </source>
</reference>
<feature type="domain" description="Lnb N-terminal periplasmic" evidence="3">
    <location>
        <begin position="26"/>
        <end position="174"/>
    </location>
</feature>
<feature type="transmembrane region" description="Helical" evidence="1">
    <location>
        <begin position="255"/>
        <end position="275"/>
    </location>
</feature>
<proteinExistence type="predicted"/>
<feature type="domain" description="Lnb-like transmembrane" evidence="4">
    <location>
        <begin position="256"/>
        <end position="387"/>
    </location>
</feature>
<sequence length="396" mass="45962">MKSFYIFFLLVCSSIFSFSQEIELSNRAEISILTGGPGDNLYTKFGHTAVRVKDTVVGFDVVFNYGSFDFDQPNFYLNFAKGRLLYKLTNYKYEYLERAYKRDNQSVQEQWLNLKQSQKQQFFNKLLINAKPQNSSYLYDYFYDNCATRPKDVLQQVLGNNLVFDETYVTDIRTIRQLYLDELPANDWGNLGITTALGSVIDSDASPMEHIYIPHYLNKALSKATIKTEKGIIPAVEKSETIIDSTRKSGFGIDFFWSPVFIFSALAFLGIFITYKDRKNNKRTKLLDWLIFSITGLIGVVLLLLWFATDHIASDNNFNILWAFTPNLLFLFYLRKNSQNWNKRYMAFLLGAIFLMLVLWVFGIQLFALSLIPILVLLLIRYVYLYQYFSTNATSS</sequence>
<keyword evidence="2" id="KW-0732">Signal</keyword>
<feature type="chain" id="PRO_5027109912" evidence="2">
    <location>
        <begin position="20"/>
        <end position="396"/>
    </location>
</feature>
<dbReference type="RefSeq" id="WP_164029211.1">
    <property type="nucleotide sequence ID" value="NZ_JAABOQ010000001.1"/>
</dbReference>
<accession>A0A6M0CPU5</accession>
<name>A0A6M0CPU5_9FLAO</name>
<evidence type="ECO:0000313" key="6">
    <source>
        <dbReference type="Proteomes" id="UP000474296"/>
    </source>
</evidence>
<evidence type="ECO:0000259" key="4">
    <source>
        <dbReference type="Pfam" id="PF25221"/>
    </source>
</evidence>
<keyword evidence="1" id="KW-1133">Transmembrane helix</keyword>
<evidence type="ECO:0000256" key="1">
    <source>
        <dbReference type="SAM" id="Phobius"/>
    </source>
</evidence>
<dbReference type="Pfam" id="PF13387">
    <property type="entry name" value="Lnb_N"/>
    <property type="match status" value="1"/>
</dbReference>
<feature type="transmembrane region" description="Helical" evidence="1">
    <location>
        <begin position="287"/>
        <end position="307"/>
    </location>
</feature>
<gene>
    <name evidence="5" type="ORF">GWK10_01950</name>
</gene>
<dbReference type="InterPro" id="IPR057436">
    <property type="entry name" value="5TMH_Lnb"/>
</dbReference>
<dbReference type="Pfam" id="PF25221">
    <property type="entry name" value="5TMH_Lnb"/>
    <property type="match status" value="1"/>
</dbReference>
<evidence type="ECO:0000259" key="3">
    <source>
        <dbReference type="Pfam" id="PF13387"/>
    </source>
</evidence>
<dbReference type="Proteomes" id="UP000474296">
    <property type="component" value="Unassembled WGS sequence"/>
</dbReference>
<dbReference type="EMBL" id="JAABOQ010000001">
    <property type="protein sequence ID" value="NER15950.1"/>
    <property type="molecule type" value="Genomic_DNA"/>
</dbReference>
<feature type="signal peptide" evidence="2">
    <location>
        <begin position="1"/>
        <end position="19"/>
    </location>
</feature>
<dbReference type="AlphaFoldDB" id="A0A6M0CPU5"/>
<feature type="transmembrane region" description="Helical" evidence="1">
    <location>
        <begin position="319"/>
        <end position="335"/>
    </location>
</feature>
<keyword evidence="1" id="KW-0472">Membrane</keyword>
<evidence type="ECO:0000313" key="5">
    <source>
        <dbReference type="EMBL" id="NER15950.1"/>
    </source>
</evidence>
<protein>
    <submittedName>
        <fullName evidence="5">DUF4105 domain-containing protein</fullName>
    </submittedName>
</protein>
<organism evidence="5 6">
    <name type="scientific">Spongiivirga citrea</name>
    <dbReference type="NCBI Taxonomy" id="1481457"/>
    <lineage>
        <taxon>Bacteria</taxon>
        <taxon>Pseudomonadati</taxon>
        <taxon>Bacteroidota</taxon>
        <taxon>Flavobacteriia</taxon>
        <taxon>Flavobacteriales</taxon>
        <taxon>Flavobacteriaceae</taxon>
        <taxon>Spongiivirga</taxon>
    </lineage>
</organism>
<feature type="transmembrane region" description="Helical" evidence="1">
    <location>
        <begin position="347"/>
        <end position="380"/>
    </location>
</feature>
<comment type="caution">
    <text evidence="5">The sequence shown here is derived from an EMBL/GenBank/DDBJ whole genome shotgun (WGS) entry which is preliminary data.</text>
</comment>
<keyword evidence="6" id="KW-1185">Reference proteome</keyword>
<evidence type="ECO:0000256" key="2">
    <source>
        <dbReference type="SAM" id="SignalP"/>
    </source>
</evidence>
<keyword evidence="1" id="KW-0812">Transmembrane</keyword>
<dbReference type="InterPro" id="IPR025178">
    <property type="entry name" value="Lnb_N"/>
</dbReference>